<reference evidence="3" key="1">
    <citation type="submission" date="2016-05" db="EMBL/GenBank/DDBJ databases">
        <title>Genome sequence of Lactobacillus helveticus FAM8105.</title>
        <authorList>
            <person name="Ahrens C."/>
            <person name="Schmid M."/>
        </authorList>
    </citation>
    <scope>NUCLEOTIDE SEQUENCE [LARGE SCALE GENOMIC DNA]</scope>
    <source>
        <strain evidence="3">FAM8105</strain>
    </source>
</reference>
<keyword evidence="1" id="KW-0812">Transmembrane</keyword>
<dbReference type="EMBL" id="CP015496">
    <property type="protein sequence ID" value="AUI74039.1"/>
    <property type="molecule type" value="Genomic_DNA"/>
</dbReference>
<gene>
    <name evidence="2" type="ORF">Lh8105_03995</name>
</gene>
<feature type="transmembrane region" description="Helical" evidence="1">
    <location>
        <begin position="55"/>
        <end position="76"/>
    </location>
</feature>
<dbReference type="AlphaFoldDB" id="A0AAU8XTD0"/>
<accession>A0AAU8XTD0</accession>
<dbReference type="Proteomes" id="UP000234562">
    <property type="component" value="Chromosome"/>
</dbReference>
<evidence type="ECO:0000313" key="2">
    <source>
        <dbReference type="EMBL" id="AUI74039.1"/>
    </source>
</evidence>
<protein>
    <recommendedName>
        <fullName evidence="4">DUF4870 domain-containing protein</fullName>
    </recommendedName>
</protein>
<organism evidence="2 3">
    <name type="scientific">Lactobacillus helveticus</name>
    <name type="common">Lactobacillus suntoryeus</name>
    <dbReference type="NCBI Taxonomy" id="1587"/>
    <lineage>
        <taxon>Bacteria</taxon>
        <taxon>Bacillati</taxon>
        <taxon>Bacillota</taxon>
        <taxon>Bacilli</taxon>
        <taxon>Lactobacillales</taxon>
        <taxon>Lactobacillaceae</taxon>
        <taxon>Lactobacillus</taxon>
    </lineage>
</organism>
<keyword evidence="1" id="KW-0472">Membrane</keyword>
<evidence type="ECO:0008006" key="4">
    <source>
        <dbReference type="Google" id="ProtNLM"/>
    </source>
</evidence>
<evidence type="ECO:0000256" key="1">
    <source>
        <dbReference type="SAM" id="Phobius"/>
    </source>
</evidence>
<sequence>MTNHNSIKSMWYIILLIIGFIDPILGIIPIFYLKYKSEKDTDLYVIKNWIKFGEILQLLYIVLLILIMILFTPMYYSVHP</sequence>
<evidence type="ECO:0000313" key="3">
    <source>
        <dbReference type="Proteomes" id="UP000234562"/>
    </source>
</evidence>
<keyword evidence="1" id="KW-1133">Transmembrane helix</keyword>
<proteinExistence type="predicted"/>
<feature type="transmembrane region" description="Helical" evidence="1">
    <location>
        <begin position="12"/>
        <end position="35"/>
    </location>
</feature>
<name>A0AAU8XTD0_LACHE</name>